<dbReference type="OMA" id="GWVLAKE"/>
<evidence type="ECO:0000313" key="5">
    <source>
        <dbReference type="Proteomes" id="UP000030745"/>
    </source>
</evidence>
<keyword evidence="1" id="KW-0597">Phosphoprotein</keyword>
<dbReference type="Gene3D" id="2.30.29.30">
    <property type="entry name" value="Pleckstrin-homology domain (PH domain)/Phosphotyrosine-binding domain (PTB)"/>
    <property type="match status" value="3"/>
</dbReference>
<evidence type="ECO:0000256" key="1">
    <source>
        <dbReference type="ARBA" id="ARBA00022553"/>
    </source>
</evidence>
<dbReference type="GO" id="GO:0055037">
    <property type="term" value="C:recycling endosome"/>
    <property type="evidence" value="ECO:0007669"/>
    <property type="project" value="TreeGrafter"/>
</dbReference>
<feature type="region of interest" description="Disordered" evidence="2">
    <location>
        <begin position="1305"/>
        <end position="1339"/>
    </location>
</feature>
<evidence type="ECO:0000313" key="4">
    <source>
        <dbReference type="EMBL" id="KDO32386.1"/>
    </source>
</evidence>
<dbReference type="EMBL" id="KK583195">
    <property type="protein sequence ID" value="KDO32386.1"/>
    <property type="molecule type" value="Genomic_DNA"/>
</dbReference>
<feature type="domain" description="PH" evidence="3">
    <location>
        <begin position="323"/>
        <end position="432"/>
    </location>
</feature>
<feature type="compositionally biased region" description="Basic and acidic residues" evidence="2">
    <location>
        <begin position="1317"/>
        <end position="1327"/>
    </location>
</feature>
<dbReference type="SMART" id="SM00233">
    <property type="entry name" value="PH"/>
    <property type="match status" value="7"/>
</dbReference>
<organism evidence="4 5">
    <name type="scientific">Saprolegnia parasitica (strain CBS 223.65)</name>
    <dbReference type="NCBI Taxonomy" id="695850"/>
    <lineage>
        <taxon>Eukaryota</taxon>
        <taxon>Sar</taxon>
        <taxon>Stramenopiles</taxon>
        <taxon>Oomycota</taxon>
        <taxon>Saprolegniomycetes</taxon>
        <taxon>Saprolegniales</taxon>
        <taxon>Saprolegniaceae</taxon>
        <taxon>Saprolegnia</taxon>
    </lineage>
</organism>
<feature type="domain" description="PH" evidence="3">
    <location>
        <begin position="627"/>
        <end position="731"/>
    </location>
</feature>
<proteinExistence type="predicted"/>
<dbReference type="RefSeq" id="XP_012196840.1">
    <property type="nucleotide sequence ID" value="XM_012341450.1"/>
</dbReference>
<evidence type="ECO:0000256" key="2">
    <source>
        <dbReference type="SAM" id="MobiDB-lite"/>
    </source>
</evidence>
<dbReference type="PROSITE" id="PS50003">
    <property type="entry name" value="PH_DOMAIN"/>
    <property type="match status" value="4"/>
</dbReference>
<dbReference type="GO" id="GO:0005802">
    <property type="term" value="C:trans-Golgi network"/>
    <property type="evidence" value="ECO:0007669"/>
    <property type="project" value="TreeGrafter"/>
</dbReference>
<keyword evidence="5" id="KW-1185">Reference proteome</keyword>
<accession>A0A067D0U4</accession>
<dbReference type="InterPro" id="IPR001849">
    <property type="entry name" value="PH_domain"/>
</dbReference>
<dbReference type="KEGG" id="spar:SPRG_02863"/>
<dbReference type="GeneID" id="24125402"/>
<gene>
    <name evidence="4" type="ORF">SPRG_02863</name>
</gene>
<reference evidence="4 5" key="1">
    <citation type="journal article" date="2013" name="PLoS Genet.">
        <title>Distinctive expansion of potential virulence genes in the genome of the oomycete fish pathogen Saprolegnia parasitica.</title>
        <authorList>
            <person name="Jiang R.H."/>
            <person name="de Bruijn I."/>
            <person name="Haas B.J."/>
            <person name="Belmonte R."/>
            <person name="Lobach L."/>
            <person name="Christie J."/>
            <person name="van den Ackerveken G."/>
            <person name="Bottin A."/>
            <person name="Bulone V."/>
            <person name="Diaz-Moreno S.M."/>
            <person name="Dumas B."/>
            <person name="Fan L."/>
            <person name="Gaulin E."/>
            <person name="Govers F."/>
            <person name="Grenville-Briggs L.J."/>
            <person name="Horner N.R."/>
            <person name="Levin J.Z."/>
            <person name="Mammella M."/>
            <person name="Meijer H.J."/>
            <person name="Morris P."/>
            <person name="Nusbaum C."/>
            <person name="Oome S."/>
            <person name="Phillips A.J."/>
            <person name="van Rooyen D."/>
            <person name="Rzeszutek E."/>
            <person name="Saraiva M."/>
            <person name="Secombes C.J."/>
            <person name="Seidl M.F."/>
            <person name="Snel B."/>
            <person name="Stassen J.H."/>
            <person name="Sykes S."/>
            <person name="Tripathy S."/>
            <person name="van den Berg H."/>
            <person name="Vega-Arreguin J.C."/>
            <person name="Wawra S."/>
            <person name="Young S.K."/>
            <person name="Zeng Q."/>
            <person name="Dieguez-Uribeondo J."/>
            <person name="Russ C."/>
            <person name="Tyler B.M."/>
            <person name="van West P."/>
        </authorList>
    </citation>
    <scope>NUCLEOTIDE SEQUENCE [LARGE SCALE GENOMIC DNA]</scope>
    <source>
        <strain evidence="4 5">CBS 223.65</strain>
    </source>
</reference>
<dbReference type="GO" id="GO:0042147">
    <property type="term" value="P:retrograde transport, endosome to Golgi"/>
    <property type="evidence" value="ECO:0007669"/>
    <property type="project" value="TreeGrafter"/>
</dbReference>
<sequence>MAEREDENAYEKLSREVHQAQTTGAIHPDWLENPCGFLLKPDFKRKMQHMGAGGKKLQTSIRGLRLHLPGSSYRSRWFVLDGMMLRYFRSKNDEQELGAIHLTSVNAVLPSSMADAPDHALDLVCADRIYTVAAATREDMVRWATVLTLVLRGEYQPKLMQRRESAVIRGSSVIPPHNGRGSAVMRQASQVLAAAPTFQPTLTPFDEEPEDKEREMDAKLRAMSVREKIITVTFDTPGPLHLLLQSTMEDTIMVRGFQEPAEGGVGLAEATGIIMLGDILVAIQDHTFSTLPFTTAIEEIQRAARPLTLRFSRLEAAPIKQASRLAQGWVLAKEPATNRVRIRLLQLQGSKLHLFKSGLHIGRQDRPVLTLSLDDVTDLRPLHDKRSSVTCVQGFPKTFGLTLEAGHFMFTCYVLSLDELKTWVDVLKNAIVFEKPRAIGSTIPVHPMMVIEKAADTTTVASTLLASDALKWGELTHVFEGRHLVLRSGGKLQIFLDASQTVLLGTLRCDAIVALTPSELALGGDEAAYQLEIGVVIASNNVHWRRTYTLRFESIHVLMKWARYLEREVRHSAGRELDVTLLETSVESLLLTSSGPRVARYEPQDEYVRWVASSRGCRHFGQLRIEGPMAQGWFYVKKPGAVGADAYHPRFVVLKDHYLLLHKYETTSADVFAGRVDLAEIRTVRVVKGDSMEAFDFSIQLKTSSNLVFTLAALTQAQRDAWFMLLLWASDYYFQETPLTSLLPPPKLVSSTSSAEHVTNRLSIEVVQNTALATTSRASLWAVESIAQIRGWLTLADQRVYAAILNGVLSYYEVEDDLDNEWGDALDAIELSRVTSVSSDGDARFAVELSLGNGTDVTVHLEAMNADEAKLFSAAPKEGYLWKLDRLYQVHRKRFFCLQNHELVVSTAPNGRVLNVIALDAVAGIFLSKIAGDKDYFQMHLHCVHDAEPDPTLTVTALVESDEDMDSASFQTISMREWALAVYHCCTNAMINHAGANLQLPSTIETFPQALMKTTAFLDATTDESDEQPSNAGWLFYRSGVNERYRRRYFVLRGFELSIYKHDLGADEIAIRYGVVDVRSVVDVQFVSRNCPENAIELAFSTKTLTLIPPSDAAAVAWRSAFLTVKRSVVTNHDATSGVLISRSSTFALQKENEELLRTQIETLVSFAANLLAYDGSKWVANYYVMTAARLLVFSLAVHLYDEDPDLLSTLETKHIVQVRSLTMDEEAERSGSNSACAFLIQLSTVPDPLVLKCETFDHCLQWMRMLCHSNGKLELKRNAATGVWGSVNRIASLSRHNSFLAAGPPRFSEASSGRLSRQEAMRRRTSELLQSRQSMTAK</sequence>
<feature type="compositionally biased region" description="Polar residues" evidence="2">
    <location>
        <begin position="1328"/>
        <end position="1339"/>
    </location>
</feature>
<feature type="domain" description="PH" evidence="3">
    <location>
        <begin position="1028"/>
        <end position="1127"/>
    </location>
</feature>
<dbReference type="InterPro" id="IPR011993">
    <property type="entry name" value="PH-like_dom_sf"/>
</dbReference>
<feature type="domain" description="PH" evidence="3">
    <location>
        <begin position="58"/>
        <end position="152"/>
    </location>
</feature>
<dbReference type="PANTHER" id="PTHR22902">
    <property type="entry name" value="SESQUIPEDALIAN"/>
    <property type="match status" value="1"/>
</dbReference>
<dbReference type="PANTHER" id="PTHR22902:SF27">
    <property type="entry name" value="PLECKSTRIN HOMOLOGY DOMAIN-CONTAINING FAMILY A MEMBER 3"/>
    <property type="match status" value="1"/>
</dbReference>
<protein>
    <recommendedName>
        <fullName evidence="3">PH domain-containing protein</fullName>
    </recommendedName>
</protein>
<name>A0A067D0U4_SAPPC</name>
<dbReference type="InterPro" id="IPR045188">
    <property type="entry name" value="Boi1/Boi2-like"/>
</dbReference>
<dbReference type="CDD" id="cd00821">
    <property type="entry name" value="PH"/>
    <property type="match status" value="1"/>
</dbReference>
<dbReference type="SUPFAM" id="SSF50729">
    <property type="entry name" value="PH domain-like"/>
    <property type="match status" value="4"/>
</dbReference>
<dbReference type="Pfam" id="PF00169">
    <property type="entry name" value="PH"/>
    <property type="match status" value="2"/>
</dbReference>
<dbReference type="Proteomes" id="UP000030745">
    <property type="component" value="Unassembled WGS sequence"/>
</dbReference>
<dbReference type="STRING" id="695850.A0A067D0U4"/>
<dbReference type="GO" id="GO:0001881">
    <property type="term" value="P:receptor recycling"/>
    <property type="evidence" value="ECO:0007669"/>
    <property type="project" value="TreeGrafter"/>
</dbReference>
<dbReference type="VEuPathDB" id="FungiDB:SPRG_02863"/>
<dbReference type="OrthoDB" id="2157866at2759"/>
<evidence type="ECO:0000259" key="3">
    <source>
        <dbReference type="PROSITE" id="PS50003"/>
    </source>
</evidence>
<dbReference type="GO" id="GO:0005829">
    <property type="term" value="C:cytosol"/>
    <property type="evidence" value="ECO:0007669"/>
    <property type="project" value="GOC"/>
</dbReference>
<dbReference type="GO" id="GO:0007032">
    <property type="term" value="P:endosome organization"/>
    <property type="evidence" value="ECO:0007669"/>
    <property type="project" value="TreeGrafter"/>
</dbReference>
<dbReference type="GO" id="GO:0005769">
    <property type="term" value="C:early endosome"/>
    <property type="evidence" value="ECO:0007669"/>
    <property type="project" value="TreeGrafter"/>
</dbReference>